<evidence type="ECO:0000256" key="4">
    <source>
        <dbReference type="ARBA" id="ARBA00023136"/>
    </source>
</evidence>
<accession>A0A5P8E9R2</accession>
<evidence type="ECO:0000259" key="6">
    <source>
        <dbReference type="Pfam" id="PF01103"/>
    </source>
</evidence>
<keyword evidence="5" id="KW-0998">Cell outer membrane</keyword>
<evidence type="ECO:0000256" key="1">
    <source>
        <dbReference type="ARBA" id="ARBA00004370"/>
    </source>
</evidence>
<dbReference type="EMBL" id="CP033459">
    <property type="protein sequence ID" value="QFQ13647.1"/>
    <property type="molecule type" value="Genomic_DNA"/>
</dbReference>
<feature type="domain" description="Bacterial surface antigen (D15)" evidence="6">
    <location>
        <begin position="446"/>
        <end position="701"/>
    </location>
</feature>
<reference evidence="7 8" key="1">
    <citation type="submission" date="2018-11" db="EMBL/GenBank/DDBJ databases">
        <authorList>
            <person name="Na S.W."/>
            <person name="Baik M."/>
        </authorList>
    </citation>
    <scope>NUCLEOTIDE SEQUENCE [LARGE SCALE GENOMIC DNA]</scope>
    <source>
        <strain evidence="7 8">E39</strain>
    </source>
</reference>
<proteinExistence type="predicted"/>
<gene>
    <name evidence="7" type="ORF">C7Y71_000515</name>
</gene>
<dbReference type="OrthoDB" id="9814535at2"/>
<dbReference type="Pfam" id="PF01103">
    <property type="entry name" value="Omp85"/>
    <property type="match status" value="1"/>
</dbReference>
<dbReference type="InterPro" id="IPR039910">
    <property type="entry name" value="D15-like"/>
</dbReference>
<dbReference type="GO" id="GO:0019867">
    <property type="term" value="C:outer membrane"/>
    <property type="evidence" value="ECO:0007669"/>
    <property type="project" value="InterPro"/>
</dbReference>
<comment type="subcellular location">
    <subcellularLocation>
        <location evidence="1">Membrane</location>
    </subcellularLocation>
</comment>
<dbReference type="Proteomes" id="UP000249375">
    <property type="component" value="Chromosome"/>
</dbReference>
<dbReference type="KEGG" id="alq:C7Y71_000515"/>
<dbReference type="PANTHER" id="PTHR12815">
    <property type="entry name" value="SORTING AND ASSEMBLY MACHINERY SAMM50 PROTEIN FAMILY MEMBER"/>
    <property type="match status" value="1"/>
</dbReference>
<evidence type="ECO:0000256" key="3">
    <source>
        <dbReference type="ARBA" id="ARBA00022729"/>
    </source>
</evidence>
<keyword evidence="3" id="KW-0732">Signal</keyword>
<dbReference type="PANTHER" id="PTHR12815:SF47">
    <property type="entry name" value="TRANSLOCATION AND ASSEMBLY MODULE SUBUNIT TAMA"/>
    <property type="match status" value="1"/>
</dbReference>
<name>A0A5P8E9R2_9BACT</name>
<sequence>MLSKVSLTSKSKQEKAGDYRLYVRQEANARWFSLFKVPLGIYCISGRDKNKKTNRFIQRLGEAPVVYDHEQTVSSAKSLQSALQGKGYLQAKVDVDTASKNRKLDVSYTMHPGIRWYVSNLEYSIEDSLIASEIRRASDKTLLYKGMPLDVGQLSSERERVIRHLHDCGFYELNKDFVSFIADTLPGENNVRLTFVFRRPPGVRSNTVYQPYTINSVNIYEDVDGNDADCDTINSNNINIIYKGRHKMTGKVYDNHVAIREGKLYSEQDMQDTYSSLNSLPAVNYSSIHFVPDTQDSVPKLDANIFVKSNAHYSISAEADGTNTNGDLGAAVTATFTNRNLFKGAEAFTLKLRGAYEAITGLEGYSSQDYMEYSVESSLRLPTFKFPFLPRSLNRNLKAVSEISLMYNSQDRPEFHRRVLTGRWAYQWSHHNMPNWQHNLDVLSLNYVFLPWISETFEKEYLEGENPRYSILRNSYENLFIMKSSYGFVYNSLRNIGQNGINQTNGYQIRFNAEIAGNILFAASKIFRLKKDESDQYNIFNIAYSQYAKFDFDYAKSFLIDENNSLALHAAFGIAIPYGNSKIIPYEKRYFAGGANNIRGWSVRELGPGNYSTTDGKVNFINQTGNMNLLLSLEYRTRLFWKFNGAAFIDAGNIWNLHSYENIPGGQFKFGKFYKQIAASYGLGLRFNLDYFIVRFDAGMKAINPAIESGSGHWPIAHPKLSRDFTLHFAVGLPF</sequence>
<keyword evidence="2" id="KW-0812">Transmembrane</keyword>
<evidence type="ECO:0000256" key="2">
    <source>
        <dbReference type="ARBA" id="ARBA00022692"/>
    </source>
</evidence>
<keyword evidence="8" id="KW-1185">Reference proteome</keyword>
<evidence type="ECO:0000256" key="5">
    <source>
        <dbReference type="ARBA" id="ARBA00023237"/>
    </source>
</evidence>
<organism evidence="7 8">
    <name type="scientific">Pseudoprevotella muciniphila</name>
    <dbReference type="NCBI Taxonomy" id="2133944"/>
    <lineage>
        <taxon>Bacteria</taxon>
        <taxon>Pseudomonadati</taxon>
        <taxon>Bacteroidota</taxon>
        <taxon>Bacteroidia</taxon>
        <taxon>Bacteroidales</taxon>
        <taxon>Prevotellaceae</taxon>
        <taxon>Pseudoprevotella</taxon>
    </lineage>
</organism>
<dbReference type="Gene3D" id="2.40.160.50">
    <property type="entry name" value="membrane protein fhac: a member of the omp85/tpsb transporter family"/>
    <property type="match status" value="1"/>
</dbReference>
<dbReference type="AlphaFoldDB" id="A0A5P8E9R2"/>
<evidence type="ECO:0000313" key="7">
    <source>
        <dbReference type="EMBL" id="QFQ13647.1"/>
    </source>
</evidence>
<protein>
    <recommendedName>
        <fullName evidence="6">Bacterial surface antigen (D15) domain-containing protein</fullName>
    </recommendedName>
</protein>
<dbReference type="InterPro" id="IPR000184">
    <property type="entry name" value="Bac_surfAg_D15"/>
</dbReference>
<evidence type="ECO:0000313" key="8">
    <source>
        <dbReference type="Proteomes" id="UP000249375"/>
    </source>
</evidence>
<keyword evidence="4" id="KW-0472">Membrane</keyword>